<evidence type="ECO:0000256" key="4">
    <source>
        <dbReference type="ARBA" id="ARBA00022679"/>
    </source>
</evidence>
<evidence type="ECO:0000256" key="2">
    <source>
        <dbReference type="ARBA" id="ARBA00006739"/>
    </source>
</evidence>
<comment type="pathway">
    <text evidence="1">Cell wall biogenesis; cell wall polysaccharide biosynthesis.</text>
</comment>
<organism evidence="6 7">
    <name type="scientific">Arthrobacter zhaoxinii</name>
    <dbReference type="NCBI Taxonomy" id="2964616"/>
    <lineage>
        <taxon>Bacteria</taxon>
        <taxon>Bacillati</taxon>
        <taxon>Actinomycetota</taxon>
        <taxon>Actinomycetes</taxon>
        <taxon>Micrococcales</taxon>
        <taxon>Micrococcaceae</taxon>
        <taxon>Arthrobacter</taxon>
    </lineage>
</organism>
<dbReference type="Gene3D" id="3.90.550.10">
    <property type="entry name" value="Spore Coat Polysaccharide Biosynthesis Protein SpsA, Chain A"/>
    <property type="match status" value="1"/>
</dbReference>
<dbReference type="InterPro" id="IPR029044">
    <property type="entry name" value="Nucleotide-diphossugar_trans"/>
</dbReference>
<dbReference type="GO" id="GO:0016757">
    <property type="term" value="F:glycosyltransferase activity"/>
    <property type="evidence" value="ECO:0007669"/>
    <property type="project" value="UniProtKB-KW"/>
</dbReference>
<dbReference type="PANTHER" id="PTHR43179:SF12">
    <property type="entry name" value="GALACTOFURANOSYLTRANSFERASE GLFT2"/>
    <property type="match status" value="1"/>
</dbReference>
<dbReference type="EC" id="2.4.-.-" evidence="6"/>
<dbReference type="EMBL" id="CP104275">
    <property type="protein sequence ID" value="UWX96296.1"/>
    <property type="molecule type" value="Genomic_DNA"/>
</dbReference>
<dbReference type="Pfam" id="PF00535">
    <property type="entry name" value="Glycos_transf_2"/>
    <property type="match status" value="1"/>
</dbReference>
<evidence type="ECO:0000256" key="1">
    <source>
        <dbReference type="ARBA" id="ARBA00004776"/>
    </source>
</evidence>
<evidence type="ECO:0000313" key="6">
    <source>
        <dbReference type="EMBL" id="UWX96296.1"/>
    </source>
</evidence>
<reference evidence="6" key="1">
    <citation type="submission" date="2022-09" db="EMBL/GenBank/DDBJ databases">
        <title>Novel species in genus Arthrobacter.</title>
        <authorList>
            <person name="Liu Y."/>
        </authorList>
    </citation>
    <scope>NUCLEOTIDE SEQUENCE</scope>
    <source>
        <strain evidence="6">Zg-Y815</strain>
    </source>
</reference>
<dbReference type="Proteomes" id="UP001059859">
    <property type="component" value="Chromosome"/>
</dbReference>
<evidence type="ECO:0000313" key="7">
    <source>
        <dbReference type="Proteomes" id="UP001059859"/>
    </source>
</evidence>
<name>A0ABY5YMI1_9MICC</name>
<dbReference type="InterPro" id="IPR001173">
    <property type="entry name" value="Glyco_trans_2-like"/>
</dbReference>
<gene>
    <name evidence="6" type="ORF">N2K95_11545</name>
</gene>
<dbReference type="SUPFAM" id="SSF53448">
    <property type="entry name" value="Nucleotide-diphospho-sugar transferases"/>
    <property type="match status" value="1"/>
</dbReference>
<keyword evidence="3 6" id="KW-0328">Glycosyltransferase</keyword>
<protein>
    <submittedName>
        <fullName evidence="6">Glycosyltransferase</fullName>
        <ecNumber evidence="6">2.4.-.-</ecNumber>
    </submittedName>
</protein>
<evidence type="ECO:0000259" key="5">
    <source>
        <dbReference type="Pfam" id="PF00535"/>
    </source>
</evidence>
<comment type="similarity">
    <text evidence="2">Belongs to the glycosyltransferase 2 family.</text>
</comment>
<evidence type="ECO:0000256" key="3">
    <source>
        <dbReference type="ARBA" id="ARBA00022676"/>
    </source>
</evidence>
<proteinExistence type="inferred from homology"/>
<keyword evidence="4 6" id="KW-0808">Transferase</keyword>
<dbReference type="RefSeq" id="WP_260651668.1">
    <property type="nucleotide sequence ID" value="NZ_CP104275.1"/>
</dbReference>
<sequence length="312" mass="33815">MTSQQRIAAVISAYNPPTDLIEKVERLASQVERIIVVDDGSPADVTGVLQGLEAAGAVVLKQGSNTGIAAALNAGIRYAAESAPDFFLTLDQDSELDPDYVARALVAFTAATLQGVPVGMVCAESHNKQPVMLQKPGVPFPEAFDPMQSGTLIPAATFDAAGLLEEDLFIDCVDSEFTARIREMGLKAIIAPGCNISHAVGESRPMRLGTWHVTVGGQKRFVHSHAPFRVYYITRNGLVMYRRYLPKQPVWVLRRIGLEVVFYGVRVVYGPHRFRQIAAIAFGVRDALTGRMGRISAKENAVVAPRKKKAAA</sequence>
<feature type="domain" description="Glycosyltransferase 2-like" evidence="5">
    <location>
        <begin position="10"/>
        <end position="113"/>
    </location>
</feature>
<keyword evidence="7" id="KW-1185">Reference proteome</keyword>
<accession>A0ABY5YMI1</accession>
<dbReference type="PANTHER" id="PTHR43179">
    <property type="entry name" value="RHAMNOSYLTRANSFERASE WBBL"/>
    <property type="match status" value="1"/>
</dbReference>